<dbReference type="Gene3D" id="3.40.50.300">
    <property type="entry name" value="P-loop containing nucleotide triphosphate hydrolases"/>
    <property type="match status" value="1"/>
</dbReference>
<dbReference type="PANTHER" id="PTHR43394">
    <property type="entry name" value="ATP-DEPENDENT PERMEASE MDL1, MITOCHONDRIAL"/>
    <property type="match status" value="1"/>
</dbReference>
<keyword evidence="4" id="KW-0547">Nucleotide-binding</keyword>
<keyword evidence="5" id="KW-0067">ATP-binding</keyword>
<dbReference type="Pfam" id="PF00664">
    <property type="entry name" value="ABC_membrane"/>
    <property type="match status" value="1"/>
</dbReference>
<dbReference type="SMART" id="SM00382">
    <property type="entry name" value="AAA"/>
    <property type="match status" value="1"/>
</dbReference>
<dbReference type="AlphaFoldDB" id="F5YR68"/>
<dbReference type="GO" id="GO:0005886">
    <property type="term" value="C:plasma membrane"/>
    <property type="evidence" value="ECO:0007669"/>
    <property type="project" value="UniProtKB-SubCell"/>
</dbReference>
<dbReference type="GO" id="GO:0005524">
    <property type="term" value="F:ATP binding"/>
    <property type="evidence" value="ECO:0007669"/>
    <property type="project" value="UniProtKB-KW"/>
</dbReference>
<feature type="transmembrane region" description="Helical" evidence="8">
    <location>
        <begin position="38"/>
        <end position="58"/>
    </location>
</feature>
<keyword evidence="7 8" id="KW-0472">Membrane</keyword>
<keyword evidence="2" id="KW-0813">Transport</keyword>
<evidence type="ECO:0000256" key="1">
    <source>
        <dbReference type="ARBA" id="ARBA00004651"/>
    </source>
</evidence>
<keyword evidence="6 8" id="KW-1133">Transmembrane helix</keyword>
<comment type="subcellular location">
    <subcellularLocation>
        <location evidence="1">Cell membrane</location>
        <topology evidence="1">Multi-pass membrane protein</topology>
    </subcellularLocation>
</comment>
<evidence type="ECO:0000256" key="5">
    <source>
        <dbReference type="ARBA" id="ARBA00022840"/>
    </source>
</evidence>
<dbReference type="PANTHER" id="PTHR43394:SF1">
    <property type="entry name" value="ATP-BINDING CASSETTE SUB-FAMILY B MEMBER 10, MITOCHONDRIAL"/>
    <property type="match status" value="1"/>
</dbReference>
<dbReference type="PROSITE" id="PS00211">
    <property type="entry name" value="ABC_TRANSPORTER_1"/>
    <property type="match status" value="1"/>
</dbReference>
<evidence type="ECO:0000256" key="8">
    <source>
        <dbReference type="SAM" id="Phobius"/>
    </source>
</evidence>
<evidence type="ECO:0000259" key="10">
    <source>
        <dbReference type="PROSITE" id="PS50929"/>
    </source>
</evidence>
<protein>
    <submittedName>
        <fullName evidence="11">ABC-type multidrug/protein/lipid transport system, ATPase component</fullName>
    </submittedName>
</protein>
<accession>F5YR68</accession>
<feature type="transmembrane region" description="Helical" evidence="8">
    <location>
        <begin position="183"/>
        <end position="202"/>
    </location>
</feature>
<evidence type="ECO:0000259" key="9">
    <source>
        <dbReference type="PROSITE" id="PS50893"/>
    </source>
</evidence>
<evidence type="ECO:0000256" key="7">
    <source>
        <dbReference type="ARBA" id="ARBA00023136"/>
    </source>
</evidence>
<dbReference type="GO" id="GO:0015421">
    <property type="term" value="F:ABC-type oligopeptide transporter activity"/>
    <property type="evidence" value="ECO:0007669"/>
    <property type="project" value="TreeGrafter"/>
</dbReference>
<evidence type="ECO:0000256" key="2">
    <source>
        <dbReference type="ARBA" id="ARBA00022448"/>
    </source>
</evidence>
<dbReference type="CDD" id="cd18544">
    <property type="entry name" value="ABC_6TM_TmrA_like"/>
    <property type="match status" value="1"/>
</dbReference>
<dbReference type="EMBL" id="CP001843">
    <property type="protein sequence ID" value="AEF84424.1"/>
    <property type="molecule type" value="Genomic_DNA"/>
</dbReference>
<evidence type="ECO:0000256" key="3">
    <source>
        <dbReference type="ARBA" id="ARBA00022692"/>
    </source>
</evidence>
<evidence type="ECO:0000313" key="12">
    <source>
        <dbReference type="Proteomes" id="UP000009223"/>
    </source>
</evidence>
<dbReference type="InterPro" id="IPR027417">
    <property type="entry name" value="P-loop_NTPase"/>
</dbReference>
<dbReference type="InterPro" id="IPR039421">
    <property type="entry name" value="Type_1_exporter"/>
</dbReference>
<sequence>MSPWDSRPTKEYRFGKDEFQIKRRKGGFKRFKPYFAPYLLPLAGCALIALLMNAATLAKPWIIKQVIDEYISQGRAEDRAVTILAFGYLGVVILAAVMQYLQTNFVTLIGQKIMFRIRNDLFSHIQGMSMGFFDRNSSGRLLTRLTNDVEALNDLFSNVFVNVFRDFILVSGIIILMFRFDVMLALVSLICIPLIVTVTLIYRHLARINFTKVKGMIARINGFLAENISGMRLVQIFHREKEKASELDKLDGEYVKYSLREVILNSFSKPVVEVINNLTISVLLVACAGSSIASSVNGVNSGALKVGVLYAFISYIKQLFEPVSALAEQFTSIQSALVSSDRILEVFENTGELEDAESGINLPSLKGRIEFRNVWFAYEGENWVLKDVSFTIERGQTVAFVGATGSGKSTVISLISRFYDIQRGAIFLDGRNIRDYNILSLRKSIAVVIQDVFLFSGDIKFNIRLNNKAIDDDRIKAAARYVSADRFIESLPGSYDEIVRERGCTFSAGQRQLISFARAVAFDPSVLVLDEATSNIDTETQQIIQRAMETIASGKTSIVIAHRLSTIRNADTIMVLRDGRLAESGTHEELLARKGQYHEFFTAQLQATPV</sequence>
<evidence type="ECO:0000313" key="11">
    <source>
        <dbReference type="EMBL" id="AEF84424.1"/>
    </source>
</evidence>
<keyword evidence="3 8" id="KW-0812">Transmembrane</keyword>
<dbReference type="Proteomes" id="UP000009223">
    <property type="component" value="Chromosome"/>
</dbReference>
<evidence type="ECO:0000256" key="6">
    <source>
        <dbReference type="ARBA" id="ARBA00022989"/>
    </source>
</evidence>
<dbReference type="InterPro" id="IPR036640">
    <property type="entry name" value="ABC1_TM_sf"/>
</dbReference>
<dbReference type="eggNOG" id="COG1132">
    <property type="taxonomic scope" value="Bacteria"/>
</dbReference>
<feature type="domain" description="ABC transporter" evidence="9">
    <location>
        <begin position="369"/>
        <end position="603"/>
    </location>
</feature>
<dbReference type="FunFam" id="3.40.50.300:FF:000287">
    <property type="entry name" value="Multidrug ABC transporter ATP-binding protein"/>
    <property type="match status" value="1"/>
</dbReference>
<dbReference type="HOGENOM" id="CLU_000604_84_3_12"/>
<gene>
    <name evidence="11" type="ordered locus">TREPR_2667</name>
</gene>
<dbReference type="SUPFAM" id="SSF52540">
    <property type="entry name" value="P-loop containing nucleoside triphosphate hydrolases"/>
    <property type="match status" value="1"/>
</dbReference>
<dbReference type="KEGG" id="tpi:TREPR_2667"/>
<evidence type="ECO:0000256" key="4">
    <source>
        <dbReference type="ARBA" id="ARBA00022741"/>
    </source>
</evidence>
<keyword evidence="12" id="KW-1185">Reference proteome</keyword>
<reference evidence="12" key="1">
    <citation type="submission" date="2009-12" db="EMBL/GenBank/DDBJ databases">
        <title>Complete sequence of Treponema primitia strain ZAS-2.</title>
        <authorList>
            <person name="Tetu S.G."/>
            <person name="Matson E."/>
            <person name="Ren Q."/>
            <person name="Seshadri R."/>
            <person name="Elbourne L."/>
            <person name="Hassan K.A."/>
            <person name="Durkin A."/>
            <person name="Radune D."/>
            <person name="Mohamoud Y."/>
            <person name="Shay R."/>
            <person name="Jin S."/>
            <person name="Zhang X."/>
            <person name="Lucey K."/>
            <person name="Ballor N.R."/>
            <person name="Ottesen E."/>
            <person name="Rosenthal R."/>
            <person name="Allen A."/>
            <person name="Leadbetter J.R."/>
            <person name="Paulsen I.T."/>
        </authorList>
    </citation>
    <scope>NUCLEOTIDE SEQUENCE [LARGE SCALE GENOMIC DNA]</scope>
    <source>
        <strain evidence="12">ATCC BAA-887 / DSM 12427 / ZAS-2</strain>
    </source>
</reference>
<dbReference type="PROSITE" id="PS50893">
    <property type="entry name" value="ABC_TRANSPORTER_2"/>
    <property type="match status" value="1"/>
</dbReference>
<dbReference type="PROSITE" id="PS50929">
    <property type="entry name" value="ABC_TM1F"/>
    <property type="match status" value="1"/>
</dbReference>
<dbReference type="InterPro" id="IPR003439">
    <property type="entry name" value="ABC_transporter-like_ATP-bd"/>
</dbReference>
<dbReference type="CDD" id="cd03254">
    <property type="entry name" value="ABCC_Glucan_exporter_like"/>
    <property type="match status" value="1"/>
</dbReference>
<feature type="domain" description="ABC transmembrane type-1" evidence="10">
    <location>
        <begin position="43"/>
        <end position="335"/>
    </location>
</feature>
<dbReference type="OrthoDB" id="341671at2"/>
<dbReference type="GO" id="GO:0016887">
    <property type="term" value="F:ATP hydrolysis activity"/>
    <property type="evidence" value="ECO:0007669"/>
    <property type="project" value="InterPro"/>
</dbReference>
<feature type="transmembrane region" description="Helical" evidence="8">
    <location>
        <begin position="155"/>
        <end position="176"/>
    </location>
</feature>
<name>F5YR68_TREPZ</name>
<dbReference type="Pfam" id="PF00005">
    <property type="entry name" value="ABC_tran"/>
    <property type="match status" value="1"/>
</dbReference>
<dbReference type="InterPro" id="IPR003593">
    <property type="entry name" value="AAA+_ATPase"/>
</dbReference>
<dbReference type="STRING" id="545694.TREPR_2667"/>
<dbReference type="InterPro" id="IPR017871">
    <property type="entry name" value="ABC_transporter-like_CS"/>
</dbReference>
<dbReference type="InterPro" id="IPR011527">
    <property type="entry name" value="ABC1_TM_dom"/>
</dbReference>
<feature type="transmembrane region" description="Helical" evidence="8">
    <location>
        <begin position="79"/>
        <end position="101"/>
    </location>
</feature>
<dbReference type="Gene3D" id="1.20.1560.10">
    <property type="entry name" value="ABC transporter type 1, transmembrane domain"/>
    <property type="match status" value="1"/>
</dbReference>
<organism evidence="11 12">
    <name type="scientific">Treponema primitia (strain ATCC BAA-887 / DSM 12427 / ZAS-2)</name>
    <dbReference type="NCBI Taxonomy" id="545694"/>
    <lineage>
        <taxon>Bacteria</taxon>
        <taxon>Pseudomonadati</taxon>
        <taxon>Spirochaetota</taxon>
        <taxon>Spirochaetia</taxon>
        <taxon>Spirochaetales</taxon>
        <taxon>Treponemataceae</taxon>
        <taxon>Treponema</taxon>
    </lineage>
</organism>
<proteinExistence type="predicted"/>
<reference evidence="11 12" key="2">
    <citation type="journal article" date="2011" name="ISME J.">
        <title>RNA-seq reveals cooperative metabolic interactions between two termite-gut spirochete species in co-culture.</title>
        <authorList>
            <person name="Rosenthal A.Z."/>
            <person name="Matson E.G."/>
            <person name="Eldar A."/>
            <person name="Leadbetter J.R."/>
        </authorList>
    </citation>
    <scope>NUCLEOTIDE SEQUENCE [LARGE SCALE GENOMIC DNA]</scope>
    <source>
        <strain evidence="12">ATCC BAA-887 / DSM 12427 / ZAS-2</strain>
    </source>
</reference>
<dbReference type="SUPFAM" id="SSF90123">
    <property type="entry name" value="ABC transporter transmembrane region"/>
    <property type="match status" value="1"/>
</dbReference>